<dbReference type="EMBL" id="HBIC01039933">
    <property type="protein sequence ID" value="CAE0291651.1"/>
    <property type="molecule type" value="Transcribed_RNA"/>
</dbReference>
<feature type="transmembrane region" description="Helical" evidence="1">
    <location>
        <begin position="7"/>
        <end position="30"/>
    </location>
</feature>
<proteinExistence type="predicted"/>
<keyword evidence="1" id="KW-0812">Transmembrane</keyword>
<reference evidence="2" key="1">
    <citation type="submission" date="2021-01" db="EMBL/GenBank/DDBJ databases">
        <authorList>
            <person name="Corre E."/>
            <person name="Pelletier E."/>
            <person name="Niang G."/>
            <person name="Scheremetjew M."/>
            <person name="Finn R."/>
            <person name="Kale V."/>
            <person name="Holt S."/>
            <person name="Cochrane G."/>
            <person name="Meng A."/>
            <person name="Brown T."/>
            <person name="Cohen L."/>
        </authorList>
    </citation>
    <scope>NUCLEOTIDE SEQUENCE</scope>
    <source>
        <strain evidence="2">CCAP 955/1</strain>
    </source>
</reference>
<feature type="transmembrane region" description="Helical" evidence="1">
    <location>
        <begin position="87"/>
        <end position="113"/>
    </location>
</feature>
<evidence type="ECO:0008006" key="3">
    <source>
        <dbReference type="Google" id="ProtNLM"/>
    </source>
</evidence>
<name>A0A7S3HDV0_9STRA</name>
<keyword evidence="1" id="KW-1133">Transmembrane helix</keyword>
<protein>
    <recommendedName>
        <fullName evidence="3">MARVEL domain-containing protein</fullName>
    </recommendedName>
</protein>
<keyword evidence="1" id="KW-0472">Membrane</keyword>
<gene>
    <name evidence="2" type="ORF">SELO1098_LOCUS20497</name>
</gene>
<feature type="transmembrane region" description="Helical" evidence="1">
    <location>
        <begin position="50"/>
        <end position="75"/>
    </location>
</feature>
<organism evidence="2">
    <name type="scientific">Spumella elongata</name>
    <dbReference type="NCBI Taxonomy" id="89044"/>
    <lineage>
        <taxon>Eukaryota</taxon>
        <taxon>Sar</taxon>
        <taxon>Stramenopiles</taxon>
        <taxon>Ochrophyta</taxon>
        <taxon>Chrysophyceae</taxon>
        <taxon>Chromulinales</taxon>
        <taxon>Chromulinaceae</taxon>
        <taxon>Spumella</taxon>
    </lineage>
</organism>
<evidence type="ECO:0000256" key="1">
    <source>
        <dbReference type="SAM" id="Phobius"/>
    </source>
</evidence>
<sequence>MTGVKFLGVFPGGVSIIIAFTLCVVRALVLLCELSSYDGYQIAGVRFSEIFQTAVATLALVGPPMGIVAGFGHMFRMPQHVRSFSRYLFFVTLAEIGTALYLVIGGGVCAAVAHEVLVHRGPLFVCLFVNIGATFWGAVLLGLEGAIAFTVHQQADACEKGEQADMLRYASAVPHH</sequence>
<evidence type="ECO:0000313" key="2">
    <source>
        <dbReference type="EMBL" id="CAE0291651.1"/>
    </source>
</evidence>
<dbReference type="AlphaFoldDB" id="A0A7S3HDV0"/>
<feature type="transmembrane region" description="Helical" evidence="1">
    <location>
        <begin position="119"/>
        <end position="143"/>
    </location>
</feature>
<accession>A0A7S3HDV0</accession>